<dbReference type="RefSeq" id="WP_387892113.1">
    <property type="nucleotide sequence ID" value="NZ_JBIAWJ010000027.1"/>
</dbReference>
<name>A0ABW6UT50_9ACTN</name>
<feature type="chain" id="PRO_5047149007" description="Leucine-binding protein domain-containing protein" evidence="1">
    <location>
        <begin position="29"/>
        <end position="436"/>
    </location>
</feature>
<dbReference type="Gene3D" id="3.40.50.2300">
    <property type="match status" value="2"/>
</dbReference>
<gene>
    <name evidence="2" type="ORF">ACFY1D_35055</name>
</gene>
<dbReference type="EMBL" id="JBIAWJ010000027">
    <property type="protein sequence ID" value="MFF4526611.1"/>
    <property type="molecule type" value="Genomic_DNA"/>
</dbReference>
<evidence type="ECO:0000313" key="2">
    <source>
        <dbReference type="EMBL" id="MFF4526611.1"/>
    </source>
</evidence>
<evidence type="ECO:0008006" key="4">
    <source>
        <dbReference type="Google" id="ProtNLM"/>
    </source>
</evidence>
<dbReference type="SUPFAM" id="SSF53822">
    <property type="entry name" value="Periplasmic binding protein-like I"/>
    <property type="match status" value="1"/>
</dbReference>
<organism evidence="2 3">
    <name type="scientific">Streptomyces bluensis</name>
    <dbReference type="NCBI Taxonomy" id="33897"/>
    <lineage>
        <taxon>Bacteria</taxon>
        <taxon>Bacillati</taxon>
        <taxon>Actinomycetota</taxon>
        <taxon>Actinomycetes</taxon>
        <taxon>Kitasatosporales</taxon>
        <taxon>Streptomycetaceae</taxon>
        <taxon>Streptomyces</taxon>
    </lineage>
</organism>
<dbReference type="PROSITE" id="PS51257">
    <property type="entry name" value="PROKAR_LIPOPROTEIN"/>
    <property type="match status" value="1"/>
</dbReference>
<accession>A0ABW6UT50</accession>
<evidence type="ECO:0000256" key="1">
    <source>
        <dbReference type="SAM" id="SignalP"/>
    </source>
</evidence>
<protein>
    <recommendedName>
        <fullName evidence="4">Leucine-binding protein domain-containing protein</fullName>
    </recommendedName>
</protein>
<dbReference type="Proteomes" id="UP001602058">
    <property type="component" value="Unassembled WGS sequence"/>
</dbReference>
<sequence>MRTRRSLQKALAAGILAVSLAGCSATSAGTGTKSSSSPTAATAIPARNGPGVTADTITVVDNYYFEATAPVDKAVFDAYNAAGGIAGRKLVRADQVQPNVSATATQAEQDQAICLAYKQRKDRVFAVLNDVTGSVKLNSCLNEQGTVVQAWSGSVVDASMFQEAPFTVGPGALTNKRLATAWPALLKSTGFLQDTSKIAVVSDGVGDDDRVAASTFVPALAKAAGSTPRLFTYDTTSSDQKALQAQALSIVLKLKQAGIDRVVFFGSGSLGPIAITAAKQGLDARYAWPYSAIPAGNGVTPAMQEAVTGYAWSLTDFGVPAAAQQQLLASNPAAAKCLSILTKAHLDLAQNASTALRLCDALNLLKQAIEGSGSKYVNAQAFIAGVEKLDTFDSVTTFRSGFGPGRHDGALAMRKSAYQPSCKCFRYTGPNLPISG</sequence>
<keyword evidence="3" id="KW-1185">Reference proteome</keyword>
<dbReference type="InterPro" id="IPR028082">
    <property type="entry name" value="Peripla_BP_I"/>
</dbReference>
<keyword evidence="1" id="KW-0732">Signal</keyword>
<feature type="signal peptide" evidence="1">
    <location>
        <begin position="1"/>
        <end position="28"/>
    </location>
</feature>
<comment type="caution">
    <text evidence="2">The sequence shown here is derived from an EMBL/GenBank/DDBJ whole genome shotgun (WGS) entry which is preliminary data.</text>
</comment>
<proteinExistence type="predicted"/>
<reference evidence="2 3" key="1">
    <citation type="submission" date="2024-10" db="EMBL/GenBank/DDBJ databases">
        <title>The Natural Products Discovery Center: Release of the First 8490 Sequenced Strains for Exploring Actinobacteria Biosynthetic Diversity.</title>
        <authorList>
            <person name="Kalkreuter E."/>
            <person name="Kautsar S.A."/>
            <person name="Yang D."/>
            <person name="Bader C.D."/>
            <person name="Teijaro C.N."/>
            <person name="Fluegel L."/>
            <person name="Davis C.M."/>
            <person name="Simpson J.R."/>
            <person name="Lauterbach L."/>
            <person name="Steele A.D."/>
            <person name="Gui C."/>
            <person name="Meng S."/>
            <person name="Li G."/>
            <person name="Viehrig K."/>
            <person name="Ye F."/>
            <person name="Su P."/>
            <person name="Kiefer A.F."/>
            <person name="Nichols A."/>
            <person name="Cepeda A.J."/>
            <person name="Yan W."/>
            <person name="Fan B."/>
            <person name="Jiang Y."/>
            <person name="Adhikari A."/>
            <person name="Zheng C.-J."/>
            <person name="Schuster L."/>
            <person name="Cowan T.M."/>
            <person name="Smanski M.J."/>
            <person name="Chevrette M.G."/>
            <person name="De Carvalho L.P.S."/>
            <person name="Shen B."/>
        </authorList>
    </citation>
    <scope>NUCLEOTIDE SEQUENCE [LARGE SCALE GENOMIC DNA]</scope>
    <source>
        <strain evidence="2 3">NPDC001390</strain>
    </source>
</reference>
<evidence type="ECO:0000313" key="3">
    <source>
        <dbReference type="Proteomes" id="UP001602058"/>
    </source>
</evidence>